<dbReference type="InParanoid" id="A0A1V9X8T2"/>
<keyword evidence="2" id="KW-0677">Repeat</keyword>
<evidence type="ECO:0000313" key="9">
    <source>
        <dbReference type="Proteomes" id="UP000192247"/>
    </source>
</evidence>
<keyword evidence="1" id="KW-0479">Metal-binding</keyword>
<feature type="region of interest" description="Disordered" evidence="6">
    <location>
        <begin position="606"/>
        <end position="663"/>
    </location>
</feature>
<evidence type="ECO:0000256" key="3">
    <source>
        <dbReference type="ARBA" id="ARBA00022771"/>
    </source>
</evidence>
<feature type="region of interest" description="Disordered" evidence="6">
    <location>
        <begin position="1232"/>
        <end position="1277"/>
    </location>
</feature>
<proteinExistence type="predicted"/>
<evidence type="ECO:0000256" key="5">
    <source>
        <dbReference type="PROSITE-ProRule" id="PRU00042"/>
    </source>
</evidence>
<organism evidence="8 9">
    <name type="scientific">Tropilaelaps mercedesae</name>
    <dbReference type="NCBI Taxonomy" id="418985"/>
    <lineage>
        <taxon>Eukaryota</taxon>
        <taxon>Metazoa</taxon>
        <taxon>Ecdysozoa</taxon>
        <taxon>Arthropoda</taxon>
        <taxon>Chelicerata</taxon>
        <taxon>Arachnida</taxon>
        <taxon>Acari</taxon>
        <taxon>Parasitiformes</taxon>
        <taxon>Mesostigmata</taxon>
        <taxon>Gamasina</taxon>
        <taxon>Dermanyssoidea</taxon>
        <taxon>Laelapidae</taxon>
        <taxon>Tropilaelaps</taxon>
    </lineage>
</organism>
<feature type="region of interest" description="Disordered" evidence="6">
    <location>
        <begin position="77"/>
        <end position="106"/>
    </location>
</feature>
<dbReference type="InterPro" id="IPR050688">
    <property type="entry name" value="Zinc_finger/UBP_domain"/>
</dbReference>
<protein>
    <recommendedName>
        <fullName evidence="7">C2H2-type domain-containing protein</fullName>
    </recommendedName>
</protein>
<dbReference type="PANTHER" id="PTHR24403:SF67">
    <property type="entry name" value="FI01116P-RELATED"/>
    <property type="match status" value="1"/>
</dbReference>
<evidence type="ECO:0000256" key="1">
    <source>
        <dbReference type="ARBA" id="ARBA00022723"/>
    </source>
</evidence>
<dbReference type="STRING" id="418985.A0A1V9X8T2"/>
<evidence type="ECO:0000256" key="2">
    <source>
        <dbReference type="ARBA" id="ARBA00022737"/>
    </source>
</evidence>
<feature type="compositionally biased region" description="Low complexity" evidence="6">
    <location>
        <begin position="1238"/>
        <end position="1254"/>
    </location>
</feature>
<evidence type="ECO:0000259" key="7">
    <source>
        <dbReference type="PROSITE" id="PS50157"/>
    </source>
</evidence>
<dbReference type="Proteomes" id="UP000192247">
    <property type="component" value="Unassembled WGS sequence"/>
</dbReference>
<evidence type="ECO:0000313" key="8">
    <source>
        <dbReference type="EMBL" id="OQR69722.1"/>
    </source>
</evidence>
<dbReference type="InterPro" id="IPR013087">
    <property type="entry name" value="Znf_C2H2_type"/>
</dbReference>
<dbReference type="PROSITE" id="PS50157">
    <property type="entry name" value="ZINC_FINGER_C2H2_2"/>
    <property type="match status" value="1"/>
</dbReference>
<keyword evidence="3 5" id="KW-0863">Zinc-finger</keyword>
<dbReference type="SUPFAM" id="SSF57667">
    <property type="entry name" value="beta-beta-alpha zinc fingers"/>
    <property type="match status" value="2"/>
</dbReference>
<dbReference type="EMBL" id="MNPL01020031">
    <property type="protein sequence ID" value="OQR69722.1"/>
    <property type="molecule type" value="Genomic_DNA"/>
</dbReference>
<comment type="caution">
    <text evidence="8">The sequence shown here is derived from an EMBL/GenBank/DDBJ whole genome shotgun (WGS) entry which is preliminary data.</text>
</comment>
<feature type="region of interest" description="Disordered" evidence="6">
    <location>
        <begin position="570"/>
        <end position="590"/>
    </location>
</feature>
<evidence type="ECO:0000256" key="6">
    <source>
        <dbReference type="SAM" id="MobiDB-lite"/>
    </source>
</evidence>
<accession>A0A1V9X8T2</accession>
<dbReference type="GO" id="GO:0008270">
    <property type="term" value="F:zinc ion binding"/>
    <property type="evidence" value="ECO:0007669"/>
    <property type="project" value="UniProtKB-KW"/>
</dbReference>
<evidence type="ECO:0000256" key="4">
    <source>
        <dbReference type="ARBA" id="ARBA00022833"/>
    </source>
</evidence>
<gene>
    <name evidence="8" type="ORF">BIW11_12085</name>
</gene>
<dbReference type="GO" id="GO:0005634">
    <property type="term" value="C:nucleus"/>
    <property type="evidence" value="ECO:0007669"/>
    <property type="project" value="TreeGrafter"/>
</dbReference>
<sequence length="1292" mass="141750">MQRLCQTTTFDTMEVGEWSATDIALKTDTAAVLECLQRSMADDDDEDFLLLNNSVPDGGSCANHLSSLQRSVSRRTAVYRTDKVRDTPSTGGRPGDFGSDDSTSSAQLSVHVDAAEPSRTDLNAMSALRHAIANPPKRWPSRGHGIRVIHMRVIIARHTWICFASEKYAPSWRGRSCAGLTKSLHIRTFSCGWELLSTLPSVSELKADLSTYCGDRTLGVRRSAEATHGHLELRGGPSASQQSRPTTFSTYFPPAAGMVSVCGPQQASQAGESAVAFPTGSDFTTLTNASSSQATTPIADQYTRHQYYNGNGIPDQVGNTAEVQLYTHTQHHQLSTPYSELHQTQSLGQGQLYPEATPPPPSYSSAVYPTAASCDAYYQDVYSPSGRQSTSCIPSDLQQVTPTIQDLGTSIPSVPPPVTPVTHVVESPAVKATSQPSPASRDYYSSSGVRVAADTSGKVILEDIGAASGVRGRTGRGAGVQTSAMPYDAKQTSTAVGFDSQSAPLTADGPTYGACFTSTQSSALAHHPSAETNGTYSCVDTVLATTGNPPTHSQKSMGLCSGVQSTASQATSQVSQPTNDLYPDSYQYTQSGEGHKEAYQCHYMPRRSQPAPSYSHHGHDGHQYHHHHYQPHQSTHQSHQQYDQSLPNTQPDYRHGTIPAQGHASNVVHPHTYLATGELSATLASSSSASYPRQYHAEYHGDAEQAGDVYQNGSTYQVYQDGSPAVPNQQQHHLASAAAHTIAGSSAAQMFHDALEYIAPEVVQESRDGLFNPIAALTDTLLENNFDMSLPPGYAETCDTIAPDAVQPYSEIDAKQDQPRKAAKASETQRKRDKKLLEVIKVYRCKACGFRSSDKLKALRHTIESHSRPKLNRQARFACGACHLHFATLDSCCEHIGSKHPTIATAVLKDGKLFKQVLIHAEKKAAKPSGGAATPEGPQSKNGRQEAEAQAHKIAWKRKIDREQGQYVCQLKGCTMRFRLEESHRYHLRCHLPHPSELERFQCPIGECRLGCRRWATMANHLWNSHRVDLELQACNRCDFKTYSLANLEKVHKLVHSEEKQFACEQCQSHFRTNKQLKNHRYTQHSHKVRRLKTLACPHCRQEMLKKNLGAHIRQVHEGRVTERHCPNCDFKTTSIAELKAHLSSVHRNESAVHCCHQCGFLTHDYNVHRKHALQHSADKPYKCAFCPYASIQASTYKTHLRKAHPEKARELIARCPHCPFDSISTSRLQQHISRCHNSSNNSNNNNNNNSGGNMISNPVHSKGGKGGGNSGITPALSGAHLKNEKITFLER</sequence>
<dbReference type="Gene3D" id="3.30.160.60">
    <property type="entry name" value="Classic Zinc Finger"/>
    <property type="match status" value="4"/>
</dbReference>
<feature type="compositionally biased region" description="Low complexity" evidence="6">
    <location>
        <begin position="631"/>
        <end position="645"/>
    </location>
</feature>
<dbReference type="SMART" id="SM00355">
    <property type="entry name" value="ZnF_C2H2"/>
    <property type="match status" value="11"/>
</dbReference>
<dbReference type="PROSITE" id="PS00028">
    <property type="entry name" value="ZINC_FINGER_C2H2_1"/>
    <property type="match status" value="2"/>
</dbReference>
<feature type="region of interest" description="Disordered" evidence="6">
    <location>
        <begin position="925"/>
        <end position="950"/>
    </location>
</feature>
<keyword evidence="9" id="KW-1185">Reference proteome</keyword>
<dbReference type="GO" id="GO:0010468">
    <property type="term" value="P:regulation of gene expression"/>
    <property type="evidence" value="ECO:0007669"/>
    <property type="project" value="TreeGrafter"/>
</dbReference>
<dbReference type="PANTHER" id="PTHR24403">
    <property type="entry name" value="ZINC FINGER PROTEIN"/>
    <property type="match status" value="1"/>
</dbReference>
<feature type="domain" description="C2H2-type" evidence="7">
    <location>
        <begin position="1062"/>
        <end position="1090"/>
    </location>
</feature>
<reference evidence="8 9" key="1">
    <citation type="journal article" date="2017" name="Gigascience">
        <title>Draft genome of the honey bee ectoparasitic mite, Tropilaelaps mercedesae, is shaped by the parasitic life history.</title>
        <authorList>
            <person name="Dong X."/>
            <person name="Armstrong S.D."/>
            <person name="Xia D."/>
            <person name="Makepeace B.L."/>
            <person name="Darby A.C."/>
            <person name="Kadowaki T."/>
        </authorList>
    </citation>
    <scope>NUCLEOTIDE SEQUENCE [LARGE SCALE GENOMIC DNA]</scope>
    <source>
        <strain evidence="8">Wuxi-XJTLU</strain>
    </source>
</reference>
<name>A0A1V9X8T2_9ACAR</name>
<dbReference type="OrthoDB" id="5876240at2759"/>
<keyword evidence="4" id="KW-0862">Zinc</keyword>
<dbReference type="InterPro" id="IPR036236">
    <property type="entry name" value="Znf_C2H2_sf"/>
</dbReference>